<comment type="subcellular location">
    <subcellularLocation>
        <location evidence="2">Cell projection</location>
    </subcellularLocation>
    <subcellularLocation>
        <location evidence="1">Cytoplasm</location>
        <location evidence="1">Cytoskeleton</location>
    </subcellularLocation>
</comment>
<evidence type="ECO:0000256" key="23">
    <source>
        <dbReference type="PROSITE-ProRule" id="PRU10141"/>
    </source>
</evidence>
<keyword evidence="15 22" id="KW-0505">Motor protein</keyword>
<comment type="caution">
    <text evidence="28">The sequence shown here is derived from an EMBL/GenBank/DDBJ whole genome shotgun (WGS) entry which is preliminary data.</text>
</comment>
<evidence type="ECO:0000256" key="5">
    <source>
        <dbReference type="ARBA" id="ARBA00012513"/>
    </source>
</evidence>
<evidence type="ECO:0000256" key="13">
    <source>
        <dbReference type="ARBA" id="ARBA00022840"/>
    </source>
</evidence>
<feature type="coiled-coil region" evidence="24">
    <location>
        <begin position="420"/>
        <end position="447"/>
    </location>
</feature>
<feature type="binding site" evidence="23">
    <location>
        <position position="425"/>
    </location>
    <ligand>
        <name>ATP</name>
        <dbReference type="ChEBI" id="CHEBI:30616"/>
    </ligand>
</feature>
<dbReference type="InterPro" id="IPR036723">
    <property type="entry name" value="Alpha-catenin/vinculin-like_sf"/>
</dbReference>
<dbReference type="Gene3D" id="1.10.287.160">
    <property type="entry name" value="HR1 repeat"/>
    <property type="match status" value="1"/>
</dbReference>
<sequence>MNMSSAVEPQGSETARNINAVFGEGSTTKATVGNWFKNFRDGDFSLANEPRGRPKTKVDNDHLRAVVESDPSQSTRELASIFNVSIPNILVHLAAIGSAIEKLCECALGDSLADRGSVVRAARCLLGSVTKVLLLADIVVVNQLLHAKDKVARSLGRLESVSNFTEFVKAFSQFGGEMVELAHLTGDRQNDLKDERRRAQMAAARQVLERSTMMLLTSSKTCLRHPECPSAKENRDTVFCQMRRAMDLIHYVVKDGVLDCSESQSYSNSQSPQQEDWDSSTVCSALKHFERLVETTRMTLLEPGCRGTLTSALETVVERTQDFTDSAYTSHEHRENILLLCDRAKLELNTLLRIGNSMVSRTLDLSQMTGGGTNMAYHGLSQHVNFDTIPDPGERFRLEELIGEGTYGEVYAAYDKETGSKVAIKILENVADNIEEIEEEYLVLRDLSLHPNIPLFHGLFLKHAKPGQEEDQLWFVMELCTGGSVTDLVQGLKKRGSRLTDDQIAYILKETVEALIFLHSNHCMHRDVKGHNILLTEEARVKLVDFGVSSHLAATLARKNTSVGTPYWMAPEVIACEQQLDSSYDSRCDVWSIGITAIELAEGDPPLSELHPMRALFQIPRNPPPSLKNPDIYSAELTDFIAECLVKDLEHRPFASELKEHPLLRGTEQVAERIREQLREEIRRQRADGRIHRQPEVTTKHGKLKTDRKTRPEKMYMDDLAALDMLSEEAIVDQLQHRYEQTQIYTYIGDILVAVNPFTNLGLYTGIEQKRYKGQARSDNPPHIFAVADAAYQALLHQRQNQAIVISGESGAGKTESANLLLKQLVYLSKAPNRNLEERILQINPIMEAFGNATTGINANSSRFGKYLDLTMTKGGKVTGARISVYLGERNFHIFYYMYDGLEADDRLSEFYLDPTLRKHHRYLTHYSHTSQTHIDKFQQLKMGFKVLGFQDSEVDTVYRVLAAILHLGDIEFAEVATEDNTDNKSRVIDTVPLHRVSKLLGVEQNDLLEALTSNSVMTRGETITRNNTVAEARAARDAMAKGLYGRLFDWMVNQINCLLCFSRSPNYEPLAIGLLDIFGFENFPRNSFEQLCINIANEQIQYYFNQHIFTWEQQEYMAEGIPVDLVEFSDNRPVLDISKSKKFHNNIKSKFYVRPKSDAVCFAIHHFAGRVVYQADGFLEKNRNFLPPEVIQLVRQSQYDMERYSSRGLASQSRVQQTVATYFRYSLMDLLQKMVSGSPQFVRCIKPNDSRSPRFFDKDKVVKQLRYTGVLETIRIRQNGFSHRIPFSEFLKRYCFLAFGYDERVIANRDNCRLLLIRLKMDGWALGKTKVFLKYYHVEFLSKQYEEQLKKIIMIQSCVRRWLAKMRFKKQKWQFAVSVVTLQRHIRGWLSRKRTMQMLAQKHAKEEDTTAEFIQNEIKRRAQENTDINNRGKQQQARKNLEKNNAATIIQSHFRGYTIRKRFGYELEERFKRILNNHDNIYDGHKALLREGLKHEDAALIVQRWYKKEERAARRKPVAKDPIHPKLRQADLIQFSQNVHMKNQEVHKHLRRNKPGVRLSDIEEPPQDYVRPEGFDMVQSILQYRSGMQPDEEDGIKYYRDLKEEMSSGSEFEDDEVGWDSPLIRLENDLHPSLSTRINDLHINNVHQHSDGQRATGTPHLHDPAGLRFVLDDRYNAINEQQNGLNGRNYVNGHNSVNNKHHISINGCNNQQIPCKTNNGIARNQMTTTKTEKSELINGLANNNRPEKTSDRSSPRQNVQPMRNHRNHVNHKNGINRLTNGERSVDQQLLRKEDTINNAANLRQLLRPTVMERRQEREAKVEYDAEDINGPYNFRQLLRPTEYLPTESLRKRKGGLVSNGVPLPKDKVPEKHVKRRAPLAPSQNKLANGKK</sequence>
<feature type="compositionally biased region" description="Basic and acidic residues" evidence="25">
    <location>
        <begin position="1746"/>
        <end position="1755"/>
    </location>
</feature>
<evidence type="ECO:0000256" key="10">
    <source>
        <dbReference type="ARBA" id="ARBA00022737"/>
    </source>
</evidence>
<evidence type="ECO:0000256" key="4">
    <source>
        <dbReference type="ARBA" id="ARBA00008376"/>
    </source>
</evidence>
<keyword evidence="19" id="KW-0844">Vision</keyword>
<feature type="compositionally biased region" description="Polar residues" evidence="25">
    <location>
        <begin position="1882"/>
        <end position="1892"/>
    </location>
</feature>
<dbReference type="InterPro" id="IPR011009">
    <property type="entry name" value="Kinase-like_dom_sf"/>
</dbReference>
<keyword evidence="11 22" id="KW-0547">Nucleotide-binding</keyword>
<feature type="domain" description="Protein kinase" evidence="26">
    <location>
        <begin position="396"/>
        <end position="664"/>
    </location>
</feature>
<keyword evidence="14 22" id="KW-0518">Myosin</keyword>
<dbReference type="SMART" id="SM00015">
    <property type="entry name" value="IQ"/>
    <property type="match status" value="3"/>
</dbReference>
<evidence type="ECO:0000256" key="2">
    <source>
        <dbReference type="ARBA" id="ARBA00004316"/>
    </source>
</evidence>
<evidence type="ECO:0000256" key="7">
    <source>
        <dbReference type="ARBA" id="ARBA00022527"/>
    </source>
</evidence>
<comment type="similarity">
    <text evidence="4">Belongs to the vinculin/alpha-catenin family.</text>
</comment>
<dbReference type="Pfam" id="PF00063">
    <property type="entry name" value="Myosin_head"/>
    <property type="match status" value="2"/>
</dbReference>
<evidence type="ECO:0000256" key="9">
    <source>
        <dbReference type="ARBA" id="ARBA00022679"/>
    </source>
</evidence>
<evidence type="ECO:0000256" key="1">
    <source>
        <dbReference type="ARBA" id="ARBA00004245"/>
    </source>
</evidence>
<dbReference type="PANTHER" id="PTHR46256">
    <property type="entry name" value="AGAP011099-PA"/>
    <property type="match status" value="1"/>
</dbReference>
<dbReference type="EMBL" id="QOIP01000013">
    <property type="protein sequence ID" value="RLU15535.1"/>
    <property type="molecule type" value="Genomic_DNA"/>
</dbReference>
<comment type="catalytic activity">
    <reaction evidence="20">
        <text>L-threonyl-[protein] + ATP = O-phospho-L-threonyl-[protein] + ADP + H(+)</text>
        <dbReference type="Rhea" id="RHEA:46608"/>
        <dbReference type="Rhea" id="RHEA-COMP:11060"/>
        <dbReference type="Rhea" id="RHEA-COMP:11605"/>
        <dbReference type="ChEBI" id="CHEBI:15378"/>
        <dbReference type="ChEBI" id="CHEBI:30013"/>
        <dbReference type="ChEBI" id="CHEBI:30616"/>
        <dbReference type="ChEBI" id="CHEBI:61977"/>
        <dbReference type="ChEBI" id="CHEBI:456216"/>
        <dbReference type="EC" id="2.7.11.1"/>
    </reaction>
</comment>
<dbReference type="SMART" id="SM00242">
    <property type="entry name" value="MYSc"/>
    <property type="match status" value="1"/>
</dbReference>
<feature type="region of interest" description="Disordered" evidence="25">
    <location>
        <begin position="1731"/>
        <end position="1783"/>
    </location>
</feature>
<dbReference type="GO" id="GO:0030832">
    <property type="term" value="P:regulation of actin filament length"/>
    <property type="evidence" value="ECO:0007669"/>
    <property type="project" value="TreeGrafter"/>
</dbReference>
<evidence type="ECO:0000259" key="27">
    <source>
        <dbReference type="PROSITE" id="PS51456"/>
    </source>
</evidence>
<comment type="similarity">
    <text evidence="22">Belongs to the TRAFAC class myosin-kinesin ATPase superfamily. Myosin family.</text>
</comment>
<dbReference type="Pfam" id="PF00612">
    <property type="entry name" value="IQ"/>
    <property type="match status" value="3"/>
</dbReference>
<dbReference type="GO" id="GO:0005737">
    <property type="term" value="C:cytoplasm"/>
    <property type="evidence" value="ECO:0007669"/>
    <property type="project" value="UniProtKB-ARBA"/>
</dbReference>
<dbReference type="FunFam" id="1.10.510.10:FF:000421">
    <property type="entry name" value="Serine/threonine-protein kinase PAK 6"/>
    <property type="match status" value="1"/>
</dbReference>
<feature type="domain" description="Myosin motor" evidence="27">
    <location>
        <begin position="715"/>
        <end position="1347"/>
    </location>
</feature>
<evidence type="ECO:0000256" key="18">
    <source>
        <dbReference type="ARBA" id="ARBA00023273"/>
    </source>
</evidence>
<dbReference type="Gene3D" id="1.10.10.820">
    <property type="match status" value="1"/>
</dbReference>
<dbReference type="OrthoDB" id="9933814at2759"/>
<proteinExistence type="inferred from homology"/>
<evidence type="ECO:0000256" key="20">
    <source>
        <dbReference type="ARBA" id="ARBA00047899"/>
    </source>
</evidence>
<keyword evidence="12" id="KW-0418">Kinase</keyword>
<dbReference type="Gene3D" id="1.10.10.1450">
    <property type="match status" value="1"/>
</dbReference>
<protein>
    <recommendedName>
        <fullName evidence="5">non-specific serine/threonine protein kinase</fullName>
        <ecNumber evidence="5">2.7.11.1</ecNumber>
    </recommendedName>
</protein>
<dbReference type="GO" id="GO:0007601">
    <property type="term" value="P:visual perception"/>
    <property type="evidence" value="ECO:0007669"/>
    <property type="project" value="UniProtKB-KW"/>
</dbReference>
<dbReference type="InterPro" id="IPR036083">
    <property type="entry name" value="MYSc_Myo3"/>
</dbReference>
<evidence type="ECO:0000256" key="16">
    <source>
        <dbReference type="ARBA" id="ARBA00023203"/>
    </source>
</evidence>
<keyword evidence="16 22" id="KW-0009">Actin-binding</keyword>
<feature type="region of interest" description="Actin-binding" evidence="22">
    <location>
        <begin position="1228"/>
        <end position="1250"/>
    </location>
</feature>
<evidence type="ECO:0000256" key="22">
    <source>
        <dbReference type="PROSITE-ProRule" id="PRU00782"/>
    </source>
</evidence>
<dbReference type="Gene3D" id="1.20.120.720">
    <property type="entry name" value="Myosin VI head, motor domain, U50 subdomain"/>
    <property type="match status" value="1"/>
</dbReference>
<dbReference type="PROSITE" id="PS51456">
    <property type="entry name" value="MYOSIN_MOTOR"/>
    <property type="match status" value="1"/>
</dbReference>
<evidence type="ECO:0000256" key="25">
    <source>
        <dbReference type="SAM" id="MobiDB-lite"/>
    </source>
</evidence>
<dbReference type="InterPro" id="IPR052409">
    <property type="entry name" value="Myosin-III_kinase_activity"/>
</dbReference>
<dbReference type="CDD" id="cd06608">
    <property type="entry name" value="STKc_myosinIII_N_like"/>
    <property type="match status" value="1"/>
</dbReference>
<evidence type="ECO:0000256" key="14">
    <source>
        <dbReference type="ARBA" id="ARBA00023123"/>
    </source>
</evidence>
<keyword evidence="13 22" id="KW-0067">ATP-binding</keyword>
<keyword evidence="24" id="KW-0175">Coiled coil</keyword>
<dbReference type="Pfam" id="PF00069">
    <property type="entry name" value="Pkinase"/>
    <property type="match status" value="1"/>
</dbReference>
<accession>A0A3L8D508</accession>
<comment type="catalytic activity">
    <reaction evidence="21">
        <text>L-seryl-[protein] + ATP = O-phospho-L-seryl-[protein] + ADP + H(+)</text>
        <dbReference type="Rhea" id="RHEA:17989"/>
        <dbReference type="Rhea" id="RHEA-COMP:9863"/>
        <dbReference type="Rhea" id="RHEA-COMP:11604"/>
        <dbReference type="ChEBI" id="CHEBI:15378"/>
        <dbReference type="ChEBI" id="CHEBI:29999"/>
        <dbReference type="ChEBI" id="CHEBI:30616"/>
        <dbReference type="ChEBI" id="CHEBI:83421"/>
        <dbReference type="ChEBI" id="CHEBI:456216"/>
        <dbReference type="EC" id="2.7.11.1"/>
    </reaction>
</comment>
<dbReference type="GO" id="GO:0016459">
    <property type="term" value="C:myosin complex"/>
    <property type="evidence" value="ECO:0007669"/>
    <property type="project" value="UniProtKB-KW"/>
</dbReference>
<feature type="region of interest" description="Disordered" evidence="25">
    <location>
        <begin position="1850"/>
        <end position="1892"/>
    </location>
</feature>
<dbReference type="SUPFAM" id="SSF47220">
    <property type="entry name" value="alpha-catenin/vinculin-like"/>
    <property type="match status" value="1"/>
</dbReference>
<keyword evidence="18" id="KW-0966">Cell projection</keyword>
<keyword evidence="9" id="KW-0808">Transferase</keyword>
<dbReference type="InterPro" id="IPR017441">
    <property type="entry name" value="Protein_kinase_ATP_BS"/>
</dbReference>
<dbReference type="GO" id="GO:0000146">
    <property type="term" value="F:microfilament motor activity"/>
    <property type="evidence" value="ECO:0007669"/>
    <property type="project" value="TreeGrafter"/>
</dbReference>
<evidence type="ECO:0000313" key="29">
    <source>
        <dbReference type="Proteomes" id="UP000279307"/>
    </source>
</evidence>
<keyword evidence="10" id="KW-0677">Repeat</keyword>
<dbReference type="Gene3D" id="1.20.5.190">
    <property type="match status" value="2"/>
</dbReference>
<evidence type="ECO:0000256" key="11">
    <source>
        <dbReference type="ARBA" id="ARBA00022741"/>
    </source>
</evidence>
<evidence type="ECO:0000256" key="6">
    <source>
        <dbReference type="ARBA" id="ARBA00022490"/>
    </source>
</evidence>
<dbReference type="InterPro" id="IPR000719">
    <property type="entry name" value="Prot_kinase_dom"/>
</dbReference>
<keyword evidence="7" id="KW-0723">Serine/threonine-protein kinase</keyword>
<comment type="similarity">
    <text evidence="3">In the C-terminal section; belongs to the TRAFAC class myosin-kinesin ATPase superfamily. Myosin family.</text>
</comment>
<dbReference type="CDD" id="cd01379">
    <property type="entry name" value="MYSc_Myo3"/>
    <property type="match status" value="1"/>
</dbReference>
<dbReference type="SUPFAM" id="SSF52540">
    <property type="entry name" value="P-loop containing nucleoside triphosphate hydrolases"/>
    <property type="match status" value="1"/>
</dbReference>
<dbReference type="EC" id="2.7.11.1" evidence="5"/>
<dbReference type="GO" id="GO:0051015">
    <property type="term" value="F:actin filament binding"/>
    <property type="evidence" value="ECO:0007669"/>
    <property type="project" value="InterPro"/>
</dbReference>
<dbReference type="Gene3D" id="1.20.120.230">
    <property type="entry name" value="Alpha-catenin/vinculin-like"/>
    <property type="match status" value="1"/>
</dbReference>
<dbReference type="PROSITE" id="PS50011">
    <property type="entry name" value="PROTEIN_KINASE_DOM"/>
    <property type="match status" value="1"/>
</dbReference>
<keyword evidence="8" id="KW-0716">Sensory transduction</keyword>
<dbReference type="GO" id="GO:0005524">
    <property type="term" value="F:ATP binding"/>
    <property type="evidence" value="ECO:0007669"/>
    <property type="project" value="UniProtKB-UniRule"/>
</dbReference>
<evidence type="ECO:0000256" key="24">
    <source>
        <dbReference type="SAM" id="Coils"/>
    </source>
</evidence>
<dbReference type="InterPro" id="IPR041426">
    <property type="entry name" value="Mos1_HTH"/>
</dbReference>
<dbReference type="PANTHER" id="PTHR46256:SF3">
    <property type="entry name" value="MYOSIN MOTOR DOMAIN-CONTAINING PROTEIN"/>
    <property type="match status" value="1"/>
</dbReference>
<evidence type="ECO:0000256" key="8">
    <source>
        <dbReference type="ARBA" id="ARBA00022606"/>
    </source>
</evidence>
<name>A0A3L8D508_OOCBI</name>
<dbReference type="InterPro" id="IPR008271">
    <property type="entry name" value="Ser/Thr_kinase_AS"/>
</dbReference>
<dbReference type="SUPFAM" id="SSF56112">
    <property type="entry name" value="Protein kinase-like (PK-like)"/>
    <property type="match status" value="1"/>
</dbReference>
<dbReference type="Proteomes" id="UP000279307">
    <property type="component" value="Chromosome 13"/>
</dbReference>
<dbReference type="Gene3D" id="1.10.510.10">
    <property type="entry name" value="Transferase(Phosphotransferase) domain 1"/>
    <property type="match status" value="1"/>
</dbReference>
<gene>
    <name evidence="28" type="ORF">DMN91_012529</name>
</gene>
<evidence type="ECO:0000256" key="19">
    <source>
        <dbReference type="ARBA" id="ARBA00023305"/>
    </source>
</evidence>
<evidence type="ECO:0000256" key="3">
    <source>
        <dbReference type="ARBA" id="ARBA00006998"/>
    </source>
</evidence>
<evidence type="ECO:0000256" key="12">
    <source>
        <dbReference type="ARBA" id="ARBA00022777"/>
    </source>
</evidence>
<organism evidence="28 29">
    <name type="scientific">Ooceraea biroi</name>
    <name type="common">Clonal raider ant</name>
    <name type="synonym">Cerapachys biroi</name>
    <dbReference type="NCBI Taxonomy" id="2015173"/>
    <lineage>
        <taxon>Eukaryota</taxon>
        <taxon>Metazoa</taxon>
        <taxon>Ecdysozoa</taxon>
        <taxon>Arthropoda</taxon>
        <taxon>Hexapoda</taxon>
        <taxon>Insecta</taxon>
        <taxon>Pterygota</taxon>
        <taxon>Neoptera</taxon>
        <taxon>Endopterygota</taxon>
        <taxon>Hymenoptera</taxon>
        <taxon>Apocrita</taxon>
        <taxon>Aculeata</taxon>
        <taxon>Formicoidea</taxon>
        <taxon>Formicidae</taxon>
        <taxon>Dorylinae</taxon>
        <taxon>Ooceraea</taxon>
    </lineage>
</organism>
<evidence type="ECO:0000259" key="26">
    <source>
        <dbReference type="PROSITE" id="PS50011"/>
    </source>
</evidence>
<dbReference type="PROSITE" id="PS00107">
    <property type="entry name" value="PROTEIN_KINASE_ATP"/>
    <property type="match status" value="1"/>
</dbReference>
<reference evidence="28 29" key="1">
    <citation type="journal article" date="2018" name="Genome Res.">
        <title>The genomic architecture and molecular evolution of ant odorant receptors.</title>
        <authorList>
            <person name="McKenzie S.K."/>
            <person name="Kronauer D.J.C."/>
        </authorList>
    </citation>
    <scope>NUCLEOTIDE SEQUENCE [LARGE SCALE GENOMIC DNA]</scope>
    <source>
        <strain evidence="28">Clonal line C1</strain>
    </source>
</reference>
<dbReference type="Gene3D" id="3.40.850.10">
    <property type="entry name" value="Kinesin motor domain"/>
    <property type="match status" value="1"/>
</dbReference>
<dbReference type="GO" id="GO:0071944">
    <property type="term" value="C:cell periphery"/>
    <property type="evidence" value="ECO:0007669"/>
    <property type="project" value="UniProtKB-ARBA"/>
</dbReference>
<dbReference type="InterPro" id="IPR006077">
    <property type="entry name" value="Vinculin/catenin"/>
</dbReference>
<keyword evidence="17" id="KW-0206">Cytoskeleton</keyword>
<dbReference type="Pfam" id="PF17906">
    <property type="entry name" value="HTH_48"/>
    <property type="match status" value="1"/>
</dbReference>
<dbReference type="PRINTS" id="PR00193">
    <property type="entry name" value="MYOSINHEAVY"/>
</dbReference>
<dbReference type="Gene3D" id="1.20.58.530">
    <property type="match status" value="1"/>
</dbReference>
<dbReference type="InterPro" id="IPR000048">
    <property type="entry name" value="IQ_motif_EF-hand-BS"/>
</dbReference>
<dbReference type="PROSITE" id="PS00108">
    <property type="entry name" value="PROTEIN_KINASE_ST"/>
    <property type="match status" value="1"/>
</dbReference>
<keyword evidence="6" id="KW-0963">Cytoplasm</keyword>
<evidence type="ECO:0000256" key="21">
    <source>
        <dbReference type="ARBA" id="ARBA00048679"/>
    </source>
</evidence>
<dbReference type="InterPro" id="IPR027417">
    <property type="entry name" value="P-loop_NTPase"/>
</dbReference>
<evidence type="ECO:0000256" key="17">
    <source>
        <dbReference type="ARBA" id="ARBA00023212"/>
    </source>
</evidence>
<dbReference type="GO" id="GO:0004674">
    <property type="term" value="F:protein serine/threonine kinase activity"/>
    <property type="evidence" value="ECO:0007669"/>
    <property type="project" value="UniProtKB-KW"/>
</dbReference>
<dbReference type="Pfam" id="PF01044">
    <property type="entry name" value="Vinculin"/>
    <property type="match status" value="1"/>
</dbReference>
<dbReference type="GO" id="GO:0042995">
    <property type="term" value="C:cell projection"/>
    <property type="evidence" value="ECO:0007669"/>
    <property type="project" value="UniProtKB-SubCell"/>
</dbReference>
<evidence type="ECO:0000313" key="28">
    <source>
        <dbReference type="EMBL" id="RLU15535.1"/>
    </source>
</evidence>
<dbReference type="PROSITE" id="PS50096">
    <property type="entry name" value="IQ"/>
    <property type="match status" value="2"/>
</dbReference>
<feature type="binding site" evidence="22">
    <location>
        <begin position="808"/>
        <end position="815"/>
    </location>
    <ligand>
        <name>ATP</name>
        <dbReference type="ChEBI" id="CHEBI:30616"/>
    </ligand>
</feature>
<evidence type="ECO:0000256" key="15">
    <source>
        <dbReference type="ARBA" id="ARBA00023175"/>
    </source>
</evidence>
<dbReference type="CDD" id="cd23767">
    <property type="entry name" value="IQCD"/>
    <property type="match status" value="1"/>
</dbReference>
<dbReference type="GO" id="GO:0007155">
    <property type="term" value="P:cell adhesion"/>
    <property type="evidence" value="ECO:0007669"/>
    <property type="project" value="InterPro"/>
</dbReference>
<dbReference type="Gene3D" id="6.20.240.20">
    <property type="match status" value="1"/>
</dbReference>
<dbReference type="SMART" id="SM00220">
    <property type="entry name" value="S_TKc"/>
    <property type="match status" value="1"/>
</dbReference>
<dbReference type="InterPro" id="IPR001609">
    <property type="entry name" value="Myosin_head_motor_dom-like"/>
</dbReference>
<dbReference type="InterPro" id="IPR036961">
    <property type="entry name" value="Kinesin_motor_dom_sf"/>
</dbReference>